<evidence type="ECO:0000256" key="1">
    <source>
        <dbReference type="ARBA" id="ARBA00001933"/>
    </source>
</evidence>
<dbReference type="PANTHER" id="PTHR11999:SF70">
    <property type="entry name" value="MIP05841P"/>
    <property type="match status" value="1"/>
</dbReference>
<dbReference type="GO" id="GO:0016831">
    <property type="term" value="F:carboxy-lyase activity"/>
    <property type="evidence" value="ECO:0007669"/>
    <property type="project" value="UniProtKB-KW"/>
</dbReference>
<dbReference type="Gene3D" id="3.40.640.10">
    <property type="entry name" value="Type I PLP-dependent aspartate aminotransferase-like (Major domain)"/>
    <property type="match status" value="1"/>
</dbReference>
<evidence type="ECO:0000256" key="2">
    <source>
        <dbReference type="ARBA" id="ARBA00009533"/>
    </source>
</evidence>
<accession>A0A6J7AP65</accession>
<keyword evidence="4" id="KW-0663">Pyridoxal phosphate</keyword>
<dbReference type="InterPro" id="IPR015424">
    <property type="entry name" value="PyrdxlP-dep_Trfase"/>
</dbReference>
<dbReference type="InterPro" id="IPR015422">
    <property type="entry name" value="PyrdxlP-dep_Trfase_small"/>
</dbReference>
<organism evidence="6">
    <name type="scientific">freshwater metagenome</name>
    <dbReference type="NCBI Taxonomy" id="449393"/>
    <lineage>
        <taxon>unclassified sequences</taxon>
        <taxon>metagenomes</taxon>
        <taxon>ecological metagenomes</taxon>
    </lineage>
</organism>
<dbReference type="InterPro" id="IPR002129">
    <property type="entry name" value="PyrdxlP-dep_de-COase"/>
</dbReference>
<dbReference type="Gene3D" id="3.90.1150.10">
    <property type="entry name" value="Aspartate Aminotransferase, domain 1"/>
    <property type="match status" value="1"/>
</dbReference>
<keyword evidence="5" id="KW-0456">Lyase</keyword>
<evidence type="ECO:0000313" key="6">
    <source>
        <dbReference type="EMBL" id="CAB4834258.1"/>
    </source>
</evidence>
<dbReference type="GO" id="GO:0030170">
    <property type="term" value="F:pyridoxal phosphate binding"/>
    <property type="evidence" value="ECO:0007669"/>
    <property type="project" value="InterPro"/>
</dbReference>
<evidence type="ECO:0000256" key="4">
    <source>
        <dbReference type="ARBA" id="ARBA00022898"/>
    </source>
</evidence>
<dbReference type="SUPFAM" id="SSF53383">
    <property type="entry name" value="PLP-dependent transferases"/>
    <property type="match status" value="1"/>
</dbReference>
<dbReference type="Pfam" id="PF00282">
    <property type="entry name" value="Pyridoxal_deC"/>
    <property type="match status" value="1"/>
</dbReference>
<name>A0A6J7AP65_9ZZZZ</name>
<evidence type="ECO:0000256" key="5">
    <source>
        <dbReference type="ARBA" id="ARBA00023239"/>
    </source>
</evidence>
<dbReference type="AlphaFoldDB" id="A0A6J7AP65"/>
<dbReference type="PANTHER" id="PTHR11999">
    <property type="entry name" value="GROUP II PYRIDOXAL-5-PHOSPHATE DECARBOXYLASE"/>
    <property type="match status" value="1"/>
</dbReference>
<evidence type="ECO:0000256" key="3">
    <source>
        <dbReference type="ARBA" id="ARBA00022793"/>
    </source>
</evidence>
<keyword evidence="3" id="KW-0210">Decarboxylase</keyword>
<dbReference type="InterPro" id="IPR015421">
    <property type="entry name" value="PyrdxlP-dep_Trfase_major"/>
</dbReference>
<proteinExistence type="inferred from homology"/>
<comment type="similarity">
    <text evidence="2">Belongs to the group II decarboxylase family.</text>
</comment>
<sequence length="471" mass="51476">MSPERNPDVFAGPVFPIDADRMHKFDPVMTELITDYVRERLAMADTSLDGLGDRQQLEEVMADLIGDGPRPAKEVLDIYVDHLAETILSSDSPRFFAFIPAAPTKAALLFDMVVSAASLQGCSWLEAAGAVIAENQALRVLADVAGLPASAGGVFVSGGSAGNLSALVVARDTARHRRTEAGLPEIRMRVIVSDQAHSSIKSALNIVSMDAIVVPTLDGRMTEEDIRSAIAKEPAYGDVVAIVATAGTTNAGIIDDLAGAAKVAQEHHWWFHVDGAYGGAGMLSRNQRHRYDGVELADSLVMDPHKWWFAPFDSAALIYRDPRLAKAVHTQNASYLDVIHDDADDFNPSDLAYHLTRRARGMALWFSLAVNGIDAYRDAVDYSLAMTKYAVAQIRTLQHLELIREPDLSVILFRRAGWELADYESWGNRLLRDQTAFVTHSAWRGEAVGRLVFLHPGTTTEMVDEVLATLN</sequence>
<dbReference type="InterPro" id="IPR010977">
    <property type="entry name" value="Aromatic_deC"/>
</dbReference>
<gene>
    <name evidence="6" type="ORF">UFOPK3204_01444</name>
</gene>
<dbReference type="GO" id="GO:0019752">
    <property type="term" value="P:carboxylic acid metabolic process"/>
    <property type="evidence" value="ECO:0007669"/>
    <property type="project" value="InterPro"/>
</dbReference>
<dbReference type="EMBL" id="CAFABK010000084">
    <property type="protein sequence ID" value="CAB4834258.1"/>
    <property type="molecule type" value="Genomic_DNA"/>
</dbReference>
<dbReference type="Gene3D" id="3.90.1150.170">
    <property type="match status" value="1"/>
</dbReference>
<protein>
    <submittedName>
        <fullName evidence="6">Unannotated protein</fullName>
    </submittedName>
</protein>
<comment type="cofactor">
    <cofactor evidence="1">
        <name>pyridoxal 5'-phosphate</name>
        <dbReference type="ChEBI" id="CHEBI:597326"/>
    </cofactor>
</comment>
<reference evidence="6" key="1">
    <citation type="submission" date="2020-05" db="EMBL/GenBank/DDBJ databases">
        <authorList>
            <person name="Chiriac C."/>
            <person name="Salcher M."/>
            <person name="Ghai R."/>
            <person name="Kavagutti S V."/>
        </authorList>
    </citation>
    <scope>NUCLEOTIDE SEQUENCE</scope>
</reference>